<protein>
    <recommendedName>
        <fullName evidence="3">Type II toxin-antitoxin system RelE/ParE family toxin</fullName>
    </recommendedName>
</protein>
<reference evidence="1 2" key="1">
    <citation type="submission" date="2018-01" db="EMBL/GenBank/DDBJ databases">
        <title>A novel member of the phylum Bacteroidetes isolated from glacier ice.</title>
        <authorList>
            <person name="Liu Q."/>
            <person name="Xin Y.-H."/>
        </authorList>
    </citation>
    <scope>NUCLEOTIDE SEQUENCE [LARGE SCALE GENOMIC DNA]</scope>
    <source>
        <strain evidence="1 2">RB1R16</strain>
    </source>
</reference>
<organism evidence="1 2">
    <name type="scientific">Flavipsychrobacter stenotrophus</name>
    <dbReference type="NCBI Taxonomy" id="2077091"/>
    <lineage>
        <taxon>Bacteria</taxon>
        <taxon>Pseudomonadati</taxon>
        <taxon>Bacteroidota</taxon>
        <taxon>Chitinophagia</taxon>
        <taxon>Chitinophagales</taxon>
        <taxon>Chitinophagaceae</taxon>
        <taxon>Flavipsychrobacter</taxon>
    </lineage>
</organism>
<sequence>MAHKLIISKHAQEDFREAIYYYDNIDPELGNKFYEEIIAIYVKLTEHPQYYSFVNSERDSNVRDINVPTFPYVLVLKLAERTWL</sequence>
<gene>
    <name evidence="1" type="ORF">CJD36_008780</name>
</gene>
<evidence type="ECO:0000313" key="2">
    <source>
        <dbReference type="Proteomes" id="UP000239872"/>
    </source>
</evidence>
<comment type="caution">
    <text evidence="1">The sequence shown here is derived from an EMBL/GenBank/DDBJ whole genome shotgun (WGS) entry which is preliminary data.</text>
</comment>
<dbReference type="AlphaFoldDB" id="A0A2S7SY84"/>
<proteinExistence type="predicted"/>
<keyword evidence="2" id="KW-1185">Reference proteome</keyword>
<dbReference type="Gene3D" id="3.30.2310.20">
    <property type="entry name" value="RelE-like"/>
    <property type="match status" value="1"/>
</dbReference>
<evidence type="ECO:0008006" key="3">
    <source>
        <dbReference type="Google" id="ProtNLM"/>
    </source>
</evidence>
<evidence type="ECO:0000313" key="1">
    <source>
        <dbReference type="EMBL" id="PQJ11879.1"/>
    </source>
</evidence>
<dbReference type="RefSeq" id="WP_105038759.1">
    <property type="nucleotide sequence ID" value="NZ_PPSL01000002.1"/>
</dbReference>
<dbReference type="InterPro" id="IPR035093">
    <property type="entry name" value="RelE/ParE_toxin_dom_sf"/>
</dbReference>
<dbReference type="OrthoDB" id="595476at2"/>
<accession>A0A2S7SY84</accession>
<dbReference type="Proteomes" id="UP000239872">
    <property type="component" value="Unassembled WGS sequence"/>
</dbReference>
<name>A0A2S7SY84_9BACT</name>
<dbReference type="EMBL" id="PPSL01000002">
    <property type="protein sequence ID" value="PQJ11879.1"/>
    <property type="molecule type" value="Genomic_DNA"/>
</dbReference>